<accession>A0A915KG73</accession>
<proteinExistence type="predicted"/>
<name>A0A915KG73_ROMCU</name>
<keyword evidence="1" id="KW-1185">Reference proteome</keyword>
<reference evidence="2" key="1">
    <citation type="submission" date="2022-11" db="UniProtKB">
        <authorList>
            <consortium name="WormBaseParasite"/>
        </authorList>
    </citation>
    <scope>IDENTIFICATION</scope>
</reference>
<dbReference type="AlphaFoldDB" id="A0A915KG73"/>
<sequence length="135" mass="15028">MNIEREWTNYGTRHARQEFSSVHSFILQQALEEVKSVGNSDDPSTSLRQTPYHLEDYRRASLARGLSDDISLIVLQLGAHVTSAPVSFWRPSHFGAEVLSYFGARFTLAPSTGGTGANFGQFKGEAPRSKILRNQ</sequence>
<protein>
    <submittedName>
        <fullName evidence="2">Uncharacterized protein</fullName>
    </submittedName>
</protein>
<dbReference type="Proteomes" id="UP000887565">
    <property type="component" value="Unplaced"/>
</dbReference>
<evidence type="ECO:0000313" key="1">
    <source>
        <dbReference type="Proteomes" id="UP000887565"/>
    </source>
</evidence>
<organism evidence="1 2">
    <name type="scientific">Romanomermis culicivorax</name>
    <name type="common">Nematode worm</name>
    <dbReference type="NCBI Taxonomy" id="13658"/>
    <lineage>
        <taxon>Eukaryota</taxon>
        <taxon>Metazoa</taxon>
        <taxon>Ecdysozoa</taxon>
        <taxon>Nematoda</taxon>
        <taxon>Enoplea</taxon>
        <taxon>Dorylaimia</taxon>
        <taxon>Mermithida</taxon>
        <taxon>Mermithoidea</taxon>
        <taxon>Mermithidae</taxon>
        <taxon>Romanomermis</taxon>
    </lineage>
</organism>
<evidence type="ECO:0000313" key="2">
    <source>
        <dbReference type="WBParaSite" id="nRc.2.0.1.t37385-RA"/>
    </source>
</evidence>
<dbReference type="WBParaSite" id="nRc.2.0.1.t37385-RA">
    <property type="protein sequence ID" value="nRc.2.0.1.t37385-RA"/>
    <property type="gene ID" value="nRc.2.0.1.g37385"/>
</dbReference>